<accession>A0A5J6WMD4</accession>
<gene>
    <name evidence="1" type="ORF">FR932_07025</name>
</gene>
<evidence type="ECO:0000313" key="2">
    <source>
        <dbReference type="Proteomes" id="UP000327424"/>
    </source>
</evidence>
<dbReference type="EMBL" id="CP044399">
    <property type="protein sequence ID" value="QFI37612.1"/>
    <property type="molecule type" value="Genomic_DNA"/>
</dbReference>
<sequence length="95" mass="11060">MKIVHNGGLIATIGDALDIHQVERFLFTNGFALPFNELELIYTKDEALDVRKKAYKTQSDPLYMEWQFDKTAEKEQVWRDKVAEIKARYPLPVDS</sequence>
<keyword evidence="2" id="KW-1185">Reference proteome</keyword>
<evidence type="ECO:0000313" key="1">
    <source>
        <dbReference type="EMBL" id="QFI37612.1"/>
    </source>
</evidence>
<dbReference type="OrthoDB" id="7008478at2"/>
<dbReference type="AlphaFoldDB" id="A0A5J6WMD4"/>
<protein>
    <submittedName>
        <fullName evidence="1">Uncharacterized protein</fullName>
    </submittedName>
</protein>
<dbReference type="KEGG" id="mmaa:FR932_07025"/>
<name>A0A5J6WMD4_MORMI</name>
<reference evidence="1 2" key="1">
    <citation type="submission" date="2019-09" db="EMBL/GenBank/DDBJ databases">
        <title>Hybrid Assembly of the complete Genome of the Deep-Sea Bacterium Moritella marina from long Nanopore and Illumina reads.</title>
        <authorList>
            <person name="Magin S."/>
            <person name="Georgoulis A."/>
            <person name="Papadimitriou K."/>
            <person name="Iliakis G."/>
            <person name="Vorgias C.E."/>
        </authorList>
    </citation>
    <scope>NUCLEOTIDE SEQUENCE [LARGE SCALE GENOMIC DNA]</scope>
    <source>
        <strain evidence="1 2">MP-1</strain>
    </source>
</reference>
<dbReference type="Proteomes" id="UP000327424">
    <property type="component" value="Chromosome"/>
</dbReference>
<organism evidence="1 2">
    <name type="scientific">Moritella marina ATCC 15381</name>
    <dbReference type="NCBI Taxonomy" id="1202962"/>
    <lineage>
        <taxon>Bacteria</taxon>
        <taxon>Pseudomonadati</taxon>
        <taxon>Pseudomonadota</taxon>
        <taxon>Gammaproteobacteria</taxon>
        <taxon>Alteromonadales</taxon>
        <taxon>Moritellaceae</taxon>
        <taxon>Moritella</taxon>
    </lineage>
</organism>
<dbReference type="RefSeq" id="WP_019440164.1">
    <property type="nucleotide sequence ID" value="NZ_ALOE01000006.1"/>
</dbReference>
<proteinExistence type="predicted"/>